<reference evidence="4" key="1">
    <citation type="submission" date="2025-08" db="UniProtKB">
        <authorList>
            <consortium name="RefSeq"/>
        </authorList>
    </citation>
    <scope>IDENTIFICATION</scope>
    <source>
        <tissue evidence="4">Tentacle</tissue>
    </source>
</reference>
<dbReference type="OrthoDB" id="5953823at2759"/>
<evidence type="ECO:0000313" key="4">
    <source>
        <dbReference type="RefSeq" id="XP_031567966.1"/>
    </source>
</evidence>
<keyword evidence="3" id="KW-1185">Reference proteome</keyword>
<dbReference type="KEGG" id="aten:116302743"/>
<accession>A0A6P8ILV2</accession>
<proteinExistence type="predicted"/>
<protein>
    <submittedName>
        <fullName evidence="4">Uncharacterized protein LOC116302743</fullName>
    </submittedName>
</protein>
<dbReference type="RefSeq" id="XP_031567966.1">
    <property type="nucleotide sequence ID" value="XM_031712106.1"/>
</dbReference>
<organism evidence="3 4">
    <name type="scientific">Actinia tenebrosa</name>
    <name type="common">Australian red waratah sea anemone</name>
    <dbReference type="NCBI Taxonomy" id="6105"/>
    <lineage>
        <taxon>Eukaryota</taxon>
        <taxon>Metazoa</taxon>
        <taxon>Cnidaria</taxon>
        <taxon>Anthozoa</taxon>
        <taxon>Hexacorallia</taxon>
        <taxon>Actiniaria</taxon>
        <taxon>Actiniidae</taxon>
        <taxon>Actinia</taxon>
    </lineage>
</organism>
<evidence type="ECO:0000256" key="2">
    <source>
        <dbReference type="SAM" id="MobiDB-lite"/>
    </source>
</evidence>
<name>A0A6P8ILV2_ACTTE</name>
<dbReference type="Proteomes" id="UP000515163">
    <property type="component" value="Unplaced"/>
</dbReference>
<dbReference type="InParanoid" id="A0A6P8ILV2"/>
<dbReference type="GeneID" id="116302743"/>
<keyword evidence="1" id="KW-0175">Coiled coil</keyword>
<feature type="region of interest" description="Disordered" evidence="2">
    <location>
        <begin position="1"/>
        <end position="27"/>
    </location>
</feature>
<feature type="compositionally biased region" description="Basic and acidic residues" evidence="2">
    <location>
        <begin position="1"/>
        <end position="12"/>
    </location>
</feature>
<dbReference type="AlphaFoldDB" id="A0A6P8ILV2"/>
<evidence type="ECO:0000313" key="3">
    <source>
        <dbReference type="Proteomes" id="UP000515163"/>
    </source>
</evidence>
<sequence>MADEPSTKKQKTEQGMGLPKEEKGANERSITLHLSKYPESIRSFTDEELEKVFEIGVLVRESLQMTVSSNQKHLEQVLASELDVQMKQVQATVASIKEQVNQKVLDIERNVSKSVSDNILDMTKVVNKFKQDVNGELTNLKTDLVTNVSGVADKVPPLDSLNTKINDSKTDIIEEVRKIDISVQALGKPKTKGSMGERLVLTIIKEAFPNFTVEHTATFGNSGDVLVTTPEEEKFPVEVKNLKSPVAKKEIAKFEKLVVDHFPEAKVGIMLSLESGIARRSLRGKFEISLDRNKYFIYVPNALEEGNLKVIWSVMLARELAQLNAELKENQTSKLSTLYERFKNNIENAKKSRRNLESLEATVKNLKESMEPILKIVEQSETDIYKILHLS</sequence>
<gene>
    <name evidence="4" type="primary">LOC116302743</name>
</gene>
<evidence type="ECO:0000256" key="1">
    <source>
        <dbReference type="SAM" id="Coils"/>
    </source>
</evidence>
<feature type="coiled-coil region" evidence="1">
    <location>
        <begin position="339"/>
        <end position="369"/>
    </location>
</feature>